<dbReference type="Pfam" id="PF00664">
    <property type="entry name" value="ABC_membrane"/>
    <property type="match status" value="1"/>
</dbReference>
<dbReference type="InterPro" id="IPR003439">
    <property type="entry name" value="ABC_transporter-like_ATP-bd"/>
</dbReference>
<evidence type="ECO:0000256" key="3">
    <source>
        <dbReference type="ARBA" id="ARBA00022741"/>
    </source>
</evidence>
<evidence type="ECO:0000256" key="6">
    <source>
        <dbReference type="ARBA" id="ARBA00023136"/>
    </source>
</evidence>
<organism evidence="11 12">
    <name type="scientific">Streptomyces scabiei</name>
    <dbReference type="NCBI Taxonomy" id="1930"/>
    <lineage>
        <taxon>Bacteria</taxon>
        <taxon>Bacillati</taxon>
        <taxon>Actinomycetota</taxon>
        <taxon>Actinomycetes</taxon>
        <taxon>Kitasatosporales</taxon>
        <taxon>Streptomycetaceae</taxon>
        <taxon>Streptomyces</taxon>
    </lineage>
</organism>
<dbReference type="InterPro" id="IPR011527">
    <property type="entry name" value="ABC1_TM_dom"/>
</dbReference>
<dbReference type="GO" id="GO:0005524">
    <property type="term" value="F:ATP binding"/>
    <property type="evidence" value="ECO:0007669"/>
    <property type="project" value="UniProtKB-KW"/>
</dbReference>
<feature type="domain" description="ABC transmembrane type-1" evidence="10">
    <location>
        <begin position="49"/>
        <end position="326"/>
    </location>
</feature>
<dbReference type="Gene3D" id="3.40.50.300">
    <property type="entry name" value="P-loop containing nucleotide triphosphate hydrolases"/>
    <property type="match status" value="1"/>
</dbReference>
<dbReference type="Pfam" id="PF00005">
    <property type="entry name" value="ABC_tran"/>
    <property type="match status" value="1"/>
</dbReference>
<evidence type="ECO:0000256" key="4">
    <source>
        <dbReference type="ARBA" id="ARBA00022840"/>
    </source>
</evidence>
<reference evidence="11 12" key="2">
    <citation type="journal article" date="2016" name="Genome Announc.">
        <title>Draft Genome Sequences of Streptomyces scabiei S58, Streptomyces turgidiscabies T45, and Streptomyces acidiscabies a10, the Pathogens of Potato Common Scab, Isolated in Japan.</title>
        <authorList>
            <person name="Tomihama T."/>
            <person name="Nishi Y."/>
            <person name="Sakai M."/>
            <person name="Ikenaga M."/>
            <person name="Okubo T."/>
            <person name="Ikeda S."/>
        </authorList>
    </citation>
    <scope>NUCLEOTIDE SEQUENCE [LARGE SCALE GENOMIC DNA]</scope>
    <source>
        <strain evidence="11 12">S58</strain>
    </source>
</reference>
<feature type="region of interest" description="Disordered" evidence="7">
    <location>
        <begin position="1"/>
        <end position="42"/>
    </location>
</feature>
<dbReference type="CDD" id="cd03228">
    <property type="entry name" value="ABCC_MRP_Like"/>
    <property type="match status" value="1"/>
</dbReference>
<evidence type="ECO:0000256" key="8">
    <source>
        <dbReference type="SAM" id="Phobius"/>
    </source>
</evidence>
<protein>
    <submittedName>
        <fullName evidence="11">Lipid A export ATP-binding/permease protein MsbA</fullName>
    </submittedName>
</protein>
<gene>
    <name evidence="11" type="primary">msbA_1</name>
    <name evidence="11" type="ORF">SsS58_00357</name>
</gene>
<dbReference type="SUPFAM" id="SSF90123">
    <property type="entry name" value="ABC transporter transmembrane region"/>
    <property type="match status" value="1"/>
</dbReference>
<evidence type="ECO:0000256" key="2">
    <source>
        <dbReference type="ARBA" id="ARBA00022692"/>
    </source>
</evidence>
<dbReference type="GO" id="GO:0015421">
    <property type="term" value="F:ABC-type oligopeptide transporter activity"/>
    <property type="evidence" value="ECO:0007669"/>
    <property type="project" value="TreeGrafter"/>
</dbReference>
<evidence type="ECO:0000259" key="10">
    <source>
        <dbReference type="PROSITE" id="PS50929"/>
    </source>
</evidence>
<reference evidence="12" key="3">
    <citation type="submission" date="2016-02" db="EMBL/GenBank/DDBJ databases">
        <title>Draft genome of pathogenic Streptomyces sp. in Japan.</title>
        <authorList>
            <person name="Tomihama T."/>
            <person name="Ikenaga M."/>
            <person name="Sakai M."/>
            <person name="Okubo T."/>
            <person name="Ikeda S."/>
        </authorList>
    </citation>
    <scope>NUCLEOTIDE SEQUENCE [LARGE SCALE GENOMIC DNA]</scope>
    <source>
        <strain evidence="12">S58</strain>
    </source>
</reference>
<feature type="domain" description="ABC transporter" evidence="9">
    <location>
        <begin position="356"/>
        <end position="588"/>
    </location>
</feature>
<dbReference type="InterPro" id="IPR003593">
    <property type="entry name" value="AAA+_ATPase"/>
</dbReference>
<dbReference type="InterPro" id="IPR017871">
    <property type="entry name" value="ABC_transporter-like_CS"/>
</dbReference>
<dbReference type="SMART" id="SM00382">
    <property type="entry name" value="AAA"/>
    <property type="match status" value="1"/>
</dbReference>
<sequence length="593" mass="61467">MGQDQRHRPQRDAASDRTAWAGLARRPRRRPGPPPGAARPRARPWGWSALLAVAVAASSAAALALPAALAAAVDRALSATAGQGILPVAAVLGLLTSAEATAQYAGPRATAEATARLRAALVRHAMALGPHPSRRTTTGDLVARLTASAAEAGLSVQAAVYAVAQLAMAAGSVLALGLLAPELAAAFLVTAPAGWLLLRRHLRRTVRRGEGYQSAQAAVATHLLNALAGRRTIAAAGTVEREIERVLRPLPELGRHGRALWDSQRRVSWSTGLLAPATQITVIAVAGHELLAGSLGPGDLVAALGYATLGLGGFGTAQSLLDLARARAGHQRVREVLALTPPSPGLRPLPPGPGRVELRGITVRTPAGDTVLDGLDLVLPARHSVALVGRSGAGTSLLAAVAGGLRVPDRGLVLLDGVPLDDVRPADLRAAVSYAFSDPELTGGTILDALSTAADRVPEERVHAAARAAQADAFVRRLPAGYDTLLADAPLSGGQRQRLGLARALARDGRLLVLDDAMSSLDSAAEAAVLRALDGPYGDRTRLIVTRRTAAAARADLVAWLREGRVAALAPHHELWQLPAYRALFDSAEDVDD</sequence>
<dbReference type="PANTHER" id="PTHR43394:SF1">
    <property type="entry name" value="ATP-BINDING CASSETTE SUB-FAMILY B MEMBER 10, MITOCHONDRIAL"/>
    <property type="match status" value="1"/>
</dbReference>
<dbReference type="PROSITE" id="PS50893">
    <property type="entry name" value="ABC_TRANSPORTER_2"/>
    <property type="match status" value="1"/>
</dbReference>
<dbReference type="InterPro" id="IPR027417">
    <property type="entry name" value="P-loop_NTPase"/>
</dbReference>
<dbReference type="PROSITE" id="PS00211">
    <property type="entry name" value="ABC_TRANSPORTER_1"/>
    <property type="match status" value="1"/>
</dbReference>
<proteinExistence type="predicted"/>
<comment type="caution">
    <text evidence="11">The sequence shown here is derived from an EMBL/GenBank/DDBJ whole genome shotgun (WGS) entry which is preliminary data.</text>
</comment>
<dbReference type="AlphaFoldDB" id="A0A124C328"/>
<dbReference type="PROSITE" id="PS50929">
    <property type="entry name" value="ABC_TM1F"/>
    <property type="match status" value="1"/>
</dbReference>
<dbReference type="InterPro" id="IPR039421">
    <property type="entry name" value="Type_1_exporter"/>
</dbReference>
<keyword evidence="6 8" id="KW-0472">Membrane</keyword>
<evidence type="ECO:0000256" key="1">
    <source>
        <dbReference type="ARBA" id="ARBA00004651"/>
    </source>
</evidence>
<dbReference type="GO" id="GO:0016887">
    <property type="term" value="F:ATP hydrolysis activity"/>
    <property type="evidence" value="ECO:0007669"/>
    <property type="project" value="InterPro"/>
</dbReference>
<feature type="transmembrane region" description="Helical" evidence="8">
    <location>
        <begin position="49"/>
        <end position="73"/>
    </location>
</feature>
<feature type="transmembrane region" description="Helical" evidence="8">
    <location>
        <begin position="173"/>
        <end position="198"/>
    </location>
</feature>
<evidence type="ECO:0000313" key="11">
    <source>
        <dbReference type="EMBL" id="GAQ60018.1"/>
    </source>
</evidence>
<keyword evidence="2 8" id="KW-0812">Transmembrane</keyword>
<name>A0A124C328_STRSC</name>
<accession>A0A124C328</accession>
<dbReference type="Proteomes" id="UP000067448">
    <property type="component" value="Unassembled WGS sequence"/>
</dbReference>
<dbReference type="Gene3D" id="1.20.1560.10">
    <property type="entry name" value="ABC transporter type 1, transmembrane domain"/>
    <property type="match status" value="1"/>
</dbReference>
<evidence type="ECO:0000259" key="9">
    <source>
        <dbReference type="PROSITE" id="PS50893"/>
    </source>
</evidence>
<dbReference type="RefSeq" id="WP_234385457.1">
    <property type="nucleotide sequence ID" value="NZ_BCMM01000001.1"/>
</dbReference>
<keyword evidence="4 11" id="KW-0067">ATP-binding</keyword>
<dbReference type="PANTHER" id="PTHR43394">
    <property type="entry name" value="ATP-DEPENDENT PERMEASE MDL1, MITOCHONDRIAL"/>
    <property type="match status" value="1"/>
</dbReference>
<evidence type="ECO:0000256" key="5">
    <source>
        <dbReference type="ARBA" id="ARBA00022989"/>
    </source>
</evidence>
<keyword evidence="5 8" id="KW-1133">Transmembrane helix</keyword>
<feature type="compositionally biased region" description="Basic and acidic residues" evidence="7">
    <location>
        <begin position="1"/>
        <end position="15"/>
    </location>
</feature>
<dbReference type="InterPro" id="IPR036640">
    <property type="entry name" value="ABC1_TM_sf"/>
</dbReference>
<evidence type="ECO:0000313" key="12">
    <source>
        <dbReference type="Proteomes" id="UP000067448"/>
    </source>
</evidence>
<reference evidence="12" key="1">
    <citation type="submission" date="2015-11" db="EMBL/GenBank/DDBJ databases">
        <authorList>
            <consortium name="Cross-ministerial Strategic Innovation Promotion Program (SIP) consortium"/>
            <person name="Tomihama T."/>
            <person name="Ikenaga M."/>
            <person name="Sakai M."/>
            <person name="Okubo T."/>
            <person name="Ikeda S."/>
        </authorList>
    </citation>
    <scope>NUCLEOTIDE SEQUENCE [LARGE SCALE GENOMIC DNA]</scope>
    <source>
        <strain evidence="12">S58</strain>
    </source>
</reference>
<evidence type="ECO:0000256" key="7">
    <source>
        <dbReference type="SAM" id="MobiDB-lite"/>
    </source>
</evidence>
<dbReference type="SUPFAM" id="SSF52540">
    <property type="entry name" value="P-loop containing nucleoside triphosphate hydrolases"/>
    <property type="match status" value="1"/>
</dbReference>
<comment type="subcellular location">
    <subcellularLocation>
        <location evidence="1">Cell membrane</location>
        <topology evidence="1">Multi-pass membrane protein</topology>
    </subcellularLocation>
</comment>
<dbReference type="GO" id="GO:0005886">
    <property type="term" value="C:plasma membrane"/>
    <property type="evidence" value="ECO:0007669"/>
    <property type="project" value="UniProtKB-SubCell"/>
</dbReference>
<keyword evidence="3" id="KW-0547">Nucleotide-binding</keyword>
<dbReference type="EMBL" id="BCMM01000001">
    <property type="protein sequence ID" value="GAQ60018.1"/>
    <property type="molecule type" value="Genomic_DNA"/>
</dbReference>